<accession>A0AAN8TE33</accession>
<dbReference type="PANTHER" id="PTHR11514">
    <property type="entry name" value="MYC"/>
    <property type="match status" value="1"/>
</dbReference>
<dbReference type="AlphaFoldDB" id="A0AAN8TE33"/>
<comment type="subcellular location">
    <subcellularLocation>
        <location evidence="4">Nucleus</location>
    </subcellularLocation>
</comment>
<reference evidence="6 7" key="1">
    <citation type="submission" date="2024-02" db="EMBL/GenBank/DDBJ databases">
        <title>de novo genome assembly of Solanum bulbocastanum strain 11H21.</title>
        <authorList>
            <person name="Hosaka A.J."/>
        </authorList>
    </citation>
    <scope>NUCLEOTIDE SEQUENCE [LARGE SCALE GENOMIC DNA]</scope>
    <source>
        <tissue evidence="6">Young leaves</tissue>
    </source>
</reference>
<dbReference type="GO" id="GO:0003700">
    <property type="term" value="F:DNA-binding transcription factor activity"/>
    <property type="evidence" value="ECO:0007669"/>
    <property type="project" value="InterPro"/>
</dbReference>
<gene>
    <name evidence="6" type="ORF">RDI58_021294</name>
</gene>
<organism evidence="6 7">
    <name type="scientific">Solanum bulbocastanum</name>
    <name type="common">Wild potato</name>
    <dbReference type="NCBI Taxonomy" id="147425"/>
    <lineage>
        <taxon>Eukaryota</taxon>
        <taxon>Viridiplantae</taxon>
        <taxon>Streptophyta</taxon>
        <taxon>Embryophyta</taxon>
        <taxon>Tracheophyta</taxon>
        <taxon>Spermatophyta</taxon>
        <taxon>Magnoliopsida</taxon>
        <taxon>eudicotyledons</taxon>
        <taxon>Gunneridae</taxon>
        <taxon>Pentapetalae</taxon>
        <taxon>asterids</taxon>
        <taxon>lamiids</taxon>
        <taxon>Solanales</taxon>
        <taxon>Solanaceae</taxon>
        <taxon>Solanoideae</taxon>
        <taxon>Solaneae</taxon>
        <taxon>Solanum</taxon>
    </lineage>
</organism>
<dbReference type="Proteomes" id="UP001371456">
    <property type="component" value="Unassembled WGS sequence"/>
</dbReference>
<protein>
    <recommendedName>
        <fullName evidence="4">Transcription factor</fullName>
        <shortName evidence="4">bHLH transcription factor</shortName>
    </recommendedName>
    <alternativeName>
        <fullName evidence="4">Basic helix-loop-helix protein</fullName>
    </alternativeName>
</protein>
<keyword evidence="7" id="KW-1185">Reference proteome</keyword>
<name>A0AAN8TE33_SOLBU</name>
<dbReference type="InterPro" id="IPR025610">
    <property type="entry name" value="MYC/MYB_N"/>
</dbReference>
<dbReference type="InterPro" id="IPR045084">
    <property type="entry name" value="AIB/MYC-like"/>
</dbReference>
<keyword evidence="1 4" id="KW-0805">Transcription regulation</keyword>
<evidence type="ECO:0000313" key="7">
    <source>
        <dbReference type="Proteomes" id="UP001371456"/>
    </source>
</evidence>
<dbReference type="GO" id="GO:0000976">
    <property type="term" value="F:transcription cis-regulatory region binding"/>
    <property type="evidence" value="ECO:0007669"/>
    <property type="project" value="TreeGrafter"/>
</dbReference>
<dbReference type="GO" id="GO:0005634">
    <property type="term" value="C:nucleus"/>
    <property type="evidence" value="ECO:0007669"/>
    <property type="project" value="UniProtKB-SubCell"/>
</dbReference>
<evidence type="ECO:0000256" key="2">
    <source>
        <dbReference type="ARBA" id="ARBA00023163"/>
    </source>
</evidence>
<evidence type="ECO:0000313" key="6">
    <source>
        <dbReference type="EMBL" id="KAK6783497.1"/>
    </source>
</evidence>
<evidence type="ECO:0000256" key="3">
    <source>
        <dbReference type="ARBA" id="ARBA00023242"/>
    </source>
</evidence>
<proteinExistence type="predicted"/>
<comment type="caution">
    <text evidence="6">The sequence shown here is derived from an EMBL/GenBank/DDBJ whole genome shotgun (WGS) entry which is preliminary data.</text>
</comment>
<sequence length="120" mass="14047">MINTLQKGLPYIIYSRQEGWIYGIFWQASKDANGRLLLSWGDGHFRDPKGKLRISNVVNNVNDTEMYYAVSAPECFVSNDDIIVQAYNSASYIWLDNNYFYKYDRSKEAYLHGLLMVLWN</sequence>
<evidence type="ECO:0000256" key="4">
    <source>
        <dbReference type="RuleBase" id="RU369104"/>
    </source>
</evidence>
<feature type="domain" description="Transcription factor MYC/MYB N-terminal" evidence="5">
    <location>
        <begin position="5"/>
        <end position="49"/>
    </location>
</feature>
<keyword evidence="3 4" id="KW-0539">Nucleus</keyword>
<evidence type="ECO:0000259" key="5">
    <source>
        <dbReference type="Pfam" id="PF14215"/>
    </source>
</evidence>
<dbReference type="Pfam" id="PF14215">
    <property type="entry name" value="bHLH-MYC_N"/>
    <property type="match status" value="1"/>
</dbReference>
<evidence type="ECO:0000256" key="1">
    <source>
        <dbReference type="ARBA" id="ARBA00023015"/>
    </source>
</evidence>
<dbReference type="EMBL" id="JBANQN010000008">
    <property type="protein sequence ID" value="KAK6783497.1"/>
    <property type="molecule type" value="Genomic_DNA"/>
</dbReference>
<keyword evidence="2 4" id="KW-0804">Transcription</keyword>
<dbReference type="PANTHER" id="PTHR11514:SF115">
    <property type="entry name" value="TRANSCRIPTION FACTOR"/>
    <property type="match status" value="1"/>
</dbReference>